<evidence type="ECO:0000313" key="2">
    <source>
        <dbReference type="Proteomes" id="UP001612812"/>
    </source>
</evidence>
<dbReference type="EMBL" id="JBITLE010000004">
    <property type="protein sequence ID" value="MFI7263363.1"/>
    <property type="molecule type" value="Genomic_DNA"/>
</dbReference>
<protein>
    <submittedName>
        <fullName evidence="1">Uncharacterized protein</fullName>
    </submittedName>
</protein>
<reference evidence="1 2" key="1">
    <citation type="submission" date="2024-10" db="EMBL/GenBank/DDBJ databases">
        <title>The Natural Products Discovery Center: Release of the First 8490 Sequenced Strains for Exploring Actinobacteria Biosynthetic Diversity.</title>
        <authorList>
            <person name="Kalkreuter E."/>
            <person name="Kautsar S.A."/>
            <person name="Yang D."/>
            <person name="Bader C.D."/>
            <person name="Teijaro C.N."/>
            <person name="Fluegel L."/>
            <person name="Davis C.M."/>
            <person name="Simpson J.R."/>
            <person name="Lauterbach L."/>
            <person name="Steele A.D."/>
            <person name="Gui C."/>
            <person name="Meng S."/>
            <person name="Li G."/>
            <person name="Viehrig K."/>
            <person name="Ye F."/>
            <person name="Su P."/>
            <person name="Kiefer A.F."/>
            <person name="Nichols A."/>
            <person name="Cepeda A.J."/>
            <person name="Yan W."/>
            <person name="Fan B."/>
            <person name="Jiang Y."/>
            <person name="Adhikari A."/>
            <person name="Zheng C.-J."/>
            <person name="Schuster L."/>
            <person name="Cowan T.M."/>
            <person name="Smanski M.J."/>
            <person name="Chevrette M.G."/>
            <person name="De Carvalho L.P.S."/>
            <person name="Shen B."/>
        </authorList>
    </citation>
    <scope>NUCLEOTIDE SEQUENCE [LARGE SCALE GENOMIC DNA]</scope>
    <source>
        <strain evidence="1 2">NPDC049845</strain>
    </source>
</reference>
<accession>A0ABW7ZKI8</accession>
<evidence type="ECO:0000313" key="1">
    <source>
        <dbReference type="EMBL" id="MFI7263363.1"/>
    </source>
</evidence>
<sequence>MQVIHQPRVAWDTARVIGGAFHDDRLFDWLRHEFDDLFGPAAGEALAESRERVRHAGDVRVSVETGLWRVRLEDALRQRPEVAGDLAGIASVARAHRSWSDRQ</sequence>
<dbReference type="RefSeq" id="WP_396769180.1">
    <property type="nucleotide sequence ID" value="NZ_JBITLA010000004.1"/>
</dbReference>
<organism evidence="1 2">
    <name type="scientific">Micromonospora maritima</name>
    <dbReference type="NCBI Taxonomy" id="986711"/>
    <lineage>
        <taxon>Bacteria</taxon>
        <taxon>Bacillati</taxon>
        <taxon>Actinomycetota</taxon>
        <taxon>Actinomycetes</taxon>
        <taxon>Micromonosporales</taxon>
        <taxon>Micromonosporaceae</taxon>
        <taxon>Micromonospora</taxon>
    </lineage>
</organism>
<comment type="caution">
    <text evidence="1">The sequence shown here is derived from an EMBL/GenBank/DDBJ whole genome shotgun (WGS) entry which is preliminary data.</text>
</comment>
<keyword evidence="2" id="KW-1185">Reference proteome</keyword>
<dbReference type="Proteomes" id="UP001612812">
    <property type="component" value="Unassembled WGS sequence"/>
</dbReference>
<gene>
    <name evidence="1" type="ORF">ACIBP4_13850</name>
</gene>
<proteinExistence type="predicted"/>
<name>A0ABW7ZKI8_9ACTN</name>